<evidence type="ECO:0000256" key="8">
    <source>
        <dbReference type="HAMAP-Rule" id="MF_00336"/>
    </source>
</evidence>
<comment type="catalytic activity">
    <reaction evidence="8">
        <text>(7R,8S)-7,8-diammoniononanoate + CO2 + ATP = (4R,5S)-dethiobiotin + ADP + phosphate + 3 H(+)</text>
        <dbReference type="Rhea" id="RHEA:15805"/>
        <dbReference type="ChEBI" id="CHEBI:15378"/>
        <dbReference type="ChEBI" id="CHEBI:16526"/>
        <dbReference type="ChEBI" id="CHEBI:30616"/>
        <dbReference type="ChEBI" id="CHEBI:43474"/>
        <dbReference type="ChEBI" id="CHEBI:149469"/>
        <dbReference type="ChEBI" id="CHEBI:149473"/>
        <dbReference type="ChEBI" id="CHEBI:456216"/>
        <dbReference type="EC" id="6.3.3.3"/>
    </reaction>
</comment>
<dbReference type="EMBL" id="QEQK01000005">
    <property type="protein sequence ID" value="PWN56376.1"/>
    <property type="molecule type" value="Genomic_DNA"/>
</dbReference>
<dbReference type="PANTHER" id="PTHR43210">
    <property type="entry name" value="DETHIOBIOTIN SYNTHETASE"/>
    <property type="match status" value="1"/>
</dbReference>
<keyword evidence="1 8" id="KW-0963">Cytoplasm</keyword>
<dbReference type="FunFam" id="3.40.50.300:FF:000292">
    <property type="entry name" value="ATP-dependent dethiobiotin synthetase BioD"/>
    <property type="match status" value="1"/>
</dbReference>
<evidence type="ECO:0000256" key="7">
    <source>
        <dbReference type="ARBA" id="ARBA00022842"/>
    </source>
</evidence>
<evidence type="ECO:0000256" key="5">
    <source>
        <dbReference type="ARBA" id="ARBA00022756"/>
    </source>
</evidence>
<organism evidence="9 10">
    <name type="scientific">Abyssibacter profundi</name>
    <dbReference type="NCBI Taxonomy" id="2182787"/>
    <lineage>
        <taxon>Bacteria</taxon>
        <taxon>Pseudomonadati</taxon>
        <taxon>Pseudomonadota</taxon>
        <taxon>Gammaproteobacteria</taxon>
        <taxon>Chromatiales</taxon>
        <taxon>Oceanococcaceae</taxon>
        <taxon>Abyssibacter</taxon>
    </lineage>
</organism>
<feature type="binding site" evidence="8">
    <location>
        <position position="18"/>
    </location>
    <ligand>
        <name>Mg(2+)</name>
        <dbReference type="ChEBI" id="CHEBI:18420"/>
    </ligand>
</feature>
<dbReference type="HAMAP" id="MF_00336">
    <property type="entry name" value="BioD"/>
    <property type="match status" value="1"/>
</dbReference>
<comment type="subcellular location">
    <subcellularLocation>
        <location evidence="8">Cytoplasm</location>
    </subcellularLocation>
</comment>
<dbReference type="OrthoDB" id="9802097at2"/>
<dbReference type="GO" id="GO:0005829">
    <property type="term" value="C:cytosol"/>
    <property type="evidence" value="ECO:0007669"/>
    <property type="project" value="TreeGrafter"/>
</dbReference>
<feature type="binding site" evidence="8">
    <location>
        <position position="117"/>
    </location>
    <ligand>
        <name>Mg(2+)</name>
        <dbReference type="ChEBI" id="CHEBI:18420"/>
    </ligand>
</feature>
<comment type="subunit">
    <text evidence="8">Homodimer.</text>
</comment>
<dbReference type="PANTHER" id="PTHR43210:SF5">
    <property type="entry name" value="DETHIOBIOTIN SYNTHETASE"/>
    <property type="match status" value="1"/>
</dbReference>
<dbReference type="GO" id="GO:0005524">
    <property type="term" value="F:ATP binding"/>
    <property type="evidence" value="ECO:0007669"/>
    <property type="project" value="UniProtKB-UniRule"/>
</dbReference>
<keyword evidence="5 8" id="KW-0093">Biotin biosynthesis</keyword>
<gene>
    <name evidence="8 9" type="primary">bioD</name>
    <name evidence="9" type="ORF">DEH80_05925</name>
</gene>
<dbReference type="Pfam" id="PF13500">
    <property type="entry name" value="AAA_26"/>
    <property type="match status" value="1"/>
</dbReference>
<keyword evidence="2 8" id="KW-0436">Ligase</keyword>
<dbReference type="GO" id="GO:0000287">
    <property type="term" value="F:magnesium ion binding"/>
    <property type="evidence" value="ECO:0007669"/>
    <property type="project" value="UniProtKB-UniRule"/>
</dbReference>
<feature type="active site" evidence="8">
    <location>
        <position position="39"/>
    </location>
</feature>
<dbReference type="InterPro" id="IPR027417">
    <property type="entry name" value="P-loop_NTPase"/>
</dbReference>
<dbReference type="EC" id="6.3.3.3" evidence="8"/>
<dbReference type="AlphaFoldDB" id="A0A363ULS0"/>
<evidence type="ECO:0000313" key="10">
    <source>
        <dbReference type="Proteomes" id="UP000251800"/>
    </source>
</evidence>
<keyword evidence="7 8" id="KW-0460">Magnesium</keyword>
<protein>
    <recommendedName>
        <fullName evidence="8">ATP-dependent dethiobiotin synthetase BioD</fullName>
        <ecNumber evidence="8">6.3.3.3</ecNumber>
    </recommendedName>
    <alternativeName>
        <fullName evidence="8">DTB synthetase</fullName>
        <shortName evidence="8">DTBS</shortName>
    </alternativeName>
    <alternativeName>
        <fullName evidence="8">Dethiobiotin synthase</fullName>
    </alternativeName>
</protein>
<comment type="caution">
    <text evidence="9">The sequence shown here is derived from an EMBL/GenBank/DDBJ whole genome shotgun (WGS) entry which is preliminary data.</text>
</comment>
<dbReference type="InterPro" id="IPR004472">
    <property type="entry name" value="DTB_synth_BioD"/>
</dbReference>
<feature type="binding site" evidence="8">
    <location>
        <position position="203"/>
    </location>
    <ligand>
        <name>ATP</name>
        <dbReference type="ChEBI" id="CHEBI:30616"/>
    </ligand>
</feature>
<keyword evidence="3 8" id="KW-0479">Metal-binding</keyword>
<proteinExistence type="inferred from homology"/>
<dbReference type="SUPFAM" id="SSF52540">
    <property type="entry name" value="P-loop containing nucleoside triphosphate hydrolases"/>
    <property type="match status" value="1"/>
</dbReference>
<dbReference type="Proteomes" id="UP000251800">
    <property type="component" value="Unassembled WGS sequence"/>
</dbReference>
<accession>A0A363ULS0</accession>
<dbReference type="NCBIfam" id="TIGR00347">
    <property type="entry name" value="bioD"/>
    <property type="match status" value="1"/>
</dbReference>
<keyword evidence="6 8" id="KW-0067">ATP-binding</keyword>
<dbReference type="GO" id="GO:0004141">
    <property type="term" value="F:dethiobiotin synthase activity"/>
    <property type="evidence" value="ECO:0007669"/>
    <property type="project" value="UniProtKB-UniRule"/>
</dbReference>
<reference evidence="9 10" key="1">
    <citation type="submission" date="2018-05" db="EMBL/GenBank/DDBJ databases">
        <title>Abyssibacter profundi OUC007T gen. nov., sp. nov, a marine bacterium isolated from seawater of the Mariana Trench.</title>
        <authorList>
            <person name="Zhou S."/>
        </authorList>
    </citation>
    <scope>NUCLEOTIDE SEQUENCE [LARGE SCALE GENOMIC DNA]</scope>
    <source>
        <strain evidence="9 10">OUC007</strain>
    </source>
</reference>
<dbReference type="GO" id="GO:0009102">
    <property type="term" value="P:biotin biosynthetic process"/>
    <property type="evidence" value="ECO:0007669"/>
    <property type="project" value="UniProtKB-UniRule"/>
</dbReference>
<keyword evidence="10" id="KW-1185">Reference proteome</keyword>
<evidence type="ECO:0000313" key="9">
    <source>
        <dbReference type="EMBL" id="PWN56376.1"/>
    </source>
</evidence>
<dbReference type="Gene3D" id="3.40.50.300">
    <property type="entry name" value="P-loop containing nucleotide triphosphate hydrolases"/>
    <property type="match status" value="1"/>
</dbReference>
<dbReference type="GO" id="GO:0042803">
    <property type="term" value="F:protein homodimerization activity"/>
    <property type="evidence" value="ECO:0007669"/>
    <property type="project" value="UniProtKB-ARBA"/>
</dbReference>
<feature type="binding site" evidence="8">
    <location>
        <begin position="117"/>
        <end position="120"/>
    </location>
    <ligand>
        <name>ATP</name>
        <dbReference type="ChEBI" id="CHEBI:30616"/>
    </ligand>
</feature>
<sequence length="254" mass="27169">MALPGVFITGTDTEIGKTAVTAALLRDYAARGVDAVGMKPIAAGADETPDGWRNEDALALQAASMPGVAYEDINPWCLPLPIAPEFAARSAGVTLSWPPVRDAYARLRAGAQRVLVEGAGGWRLPLSAGAEMPDWVEAAGWPVVLVVGMRLGCLNHALLSAESIARRAPLLGWIANTLPPVQRRLEENLDCLRARMPVPCLGQLGCGQQRLATNLLDDALFCFARESSHRIQSAADSMERICPEPRRGTLPESI</sequence>
<evidence type="ECO:0000256" key="2">
    <source>
        <dbReference type="ARBA" id="ARBA00022598"/>
    </source>
</evidence>
<feature type="binding site" evidence="8">
    <location>
        <position position="56"/>
    </location>
    <ligand>
        <name>Mg(2+)</name>
        <dbReference type="ChEBI" id="CHEBI:18420"/>
    </ligand>
</feature>
<dbReference type="UniPathway" id="UPA00078">
    <property type="reaction ID" value="UER00161"/>
</dbReference>
<evidence type="ECO:0000256" key="3">
    <source>
        <dbReference type="ARBA" id="ARBA00022723"/>
    </source>
</evidence>
<comment type="caution">
    <text evidence="8">Lacks conserved residue(s) required for the propagation of feature annotation.</text>
</comment>
<comment type="cofactor">
    <cofactor evidence="8">
        <name>Mg(2+)</name>
        <dbReference type="ChEBI" id="CHEBI:18420"/>
    </cofactor>
</comment>
<comment type="pathway">
    <text evidence="8">Cofactor biosynthesis; biotin biosynthesis; biotin from 7,8-diaminononanoate: step 1/2.</text>
</comment>
<evidence type="ECO:0000256" key="1">
    <source>
        <dbReference type="ARBA" id="ARBA00022490"/>
    </source>
</evidence>
<keyword evidence="4 8" id="KW-0547">Nucleotide-binding</keyword>
<evidence type="ECO:0000256" key="4">
    <source>
        <dbReference type="ARBA" id="ARBA00022741"/>
    </source>
</evidence>
<comment type="function">
    <text evidence="8">Catalyzes a mechanistically unusual reaction, the ATP-dependent insertion of CO2 between the N7 and N8 nitrogen atoms of 7,8-diaminopelargonic acid (DAPA, also called 7,8-diammoniononanoate) to form a ureido ring.</text>
</comment>
<dbReference type="CDD" id="cd03109">
    <property type="entry name" value="DTBS"/>
    <property type="match status" value="1"/>
</dbReference>
<name>A0A363ULS0_9GAMM</name>
<feature type="binding site" evidence="8">
    <location>
        <begin position="176"/>
        <end position="177"/>
    </location>
    <ligand>
        <name>ATP</name>
        <dbReference type="ChEBI" id="CHEBI:30616"/>
    </ligand>
</feature>
<feature type="binding site" evidence="8">
    <location>
        <position position="56"/>
    </location>
    <ligand>
        <name>ATP</name>
        <dbReference type="ChEBI" id="CHEBI:30616"/>
    </ligand>
</feature>
<evidence type="ECO:0000256" key="6">
    <source>
        <dbReference type="ARBA" id="ARBA00022840"/>
    </source>
</evidence>
<comment type="similarity">
    <text evidence="8">Belongs to the dethiobiotin synthetase family.</text>
</comment>